<proteinExistence type="predicted"/>
<dbReference type="Gene3D" id="3.40.50.720">
    <property type="entry name" value="NAD(P)-binding Rossmann-like Domain"/>
    <property type="match status" value="1"/>
</dbReference>
<evidence type="ECO:0000259" key="1">
    <source>
        <dbReference type="Pfam" id="PF16363"/>
    </source>
</evidence>
<dbReference type="Pfam" id="PF16363">
    <property type="entry name" value="GDP_Man_Dehyd"/>
    <property type="match status" value="1"/>
</dbReference>
<dbReference type="EMBL" id="UINC01212695">
    <property type="protein sequence ID" value="SVE37136.1"/>
    <property type="molecule type" value="Genomic_DNA"/>
</dbReference>
<dbReference type="AlphaFoldDB" id="A0A383CXS3"/>
<dbReference type="InterPro" id="IPR036291">
    <property type="entry name" value="NAD(P)-bd_dom_sf"/>
</dbReference>
<accession>A0A383CXS3</accession>
<dbReference type="InterPro" id="IPR016040">
    <property type="entry name" value="NAD(P)-bd_dom"/>
</dbReference>
<reference evidence="2" key="1">
    <citation type="submission" date="2018-05" db="EMBL/GenBank/DDBJ databases">
        <authorList>
            <person name="Lanie J.A."/>
            <person name="Ng W.-L."/>
            <person name="Kazmierczak K.M."/>
            <person name="Andrzejewski T.M."/>
            <person name="Davidsen T.M."/>
            <person name="Wayne K.J."/>
            <person name="Tettelin H."/>
            <person name="Glass J.I."/>
            <person name="Rusch D."/>
            <person name="Podicherti R."/>
            <person name="Tsui H.-C.T."/>
            <person name="Winkler M.E."/>
        </authorList>
    </citation>
    <scope>NUCLEOTIDE SEQUENCE</scope>
</reference>
<protein>
    <recommendedName>
        <fullName evidence="1">NAD(P)-binding domain-containing protein</fullName>
    </recommendedName>
</protein>
<name>A0A383CXS3_9ZZZZ</name>
<feature type="domain" description="NAD(P)-binding" evidence="1">
    <location>
        <begin position="23"/>
        <end position="62"/>
    </location>
</feature>
<feature type="non-terminal residue" evidence="2">
    <location>
        <position position="1"/>
    </location>
</feature>
<sequence length="90" mass="10576">ICGLLDKLAPNFLNNIESFQDLISFTTDRPGHDQRYAMNPSKITQQLDWSPNETFESGIHKTVQWYLNNQTWWSRILNDSYQGQRLGLMK</sequence>
<evidence type="ECO:0000313" key="2">
    <source>
        <dbReference type="EMBL" id="SVE37136.1"/>
    </source>
</evidence>
<organism evidence="2">
    <name type="scientific">marine metagenome</name>
    <dbReference type="NCBI Taxonomy" id="408172"/>
    <lineage>
        <taxon>unclassified sequences</taxon>
        <taxon>metagenomes</taxon>
        <taxon>ecological metagenomes</taxon>
    </lineage>
</organism>
<dbReference type="Gene3D" id="3.90.25.10">
    <property type="entry name" value="UDP-galactose 4-epimerase, domain 1"/>
    <property type="match status" value="1"/>
</dbReference>
<gene>
    <name evidence="2" type="ORF">METZ01_LOCUS489990</name>
</gene>
<dbReference type="SUPFAM" id="SSF51735">
    <property type="entry name" value="NAD(P)-binding Rossmann-fold domains"/>
    <property type="match status" value="1"/>
</dbReference>
<dbReference type="PANTHER" id="PTHR43000">
    <property type="entry name" value="DTDP-D-GLUCOSE 4,6-DEHYDRATASE-RELATED"/>
    <property type="match status" value="1"/>
</dbReference>